<feature type="region of interest" description="Disordered" evidence="1">
    <location>
        <begin position="137"/>
        <end position="174"/>
    </location>
</feature>
<sequence length="174" mass="19603">MLTDQQKREASLVLSVGCDRETAAKYVGCTIEDLLDLARQDERFAATLRRSEAGVELAHMRNIQQAARDERHWRASVWWLERLAPERFGRRDAGAITRRELAGLLSAIATGIAAEVRHEGDRQRVLDKLEELVQTLRDPLLGPMSSADDDAGEEGCPDDDHADQESDDQEDRHE</sequence>
<evidence type="ECO:0000313" key="3">
    <source>
        <dbReference type="Proteomes" id="UP000318995"/>
    </source>
</evidence>
<gene>
    <name evidence="2" type="ORF">Pla111_15960</name>
</gene>
<dbReference type="RefSeq" id="WP_146573069.1">
    <property type="nucleotide sequence ID" value="NZ_SJPH01000003.1"/>
</dbReference>
<dbReference type="EMBL" id="SJPH01000003">
    <property type="protein sequence ID" value="TWT46500.1"/>
    <property type="molecule type" value="Genomic_DNA"/>
</dbReference>
<evidence type="ECO:0000256" key="1">
    <source>
        <dbReference type="SAM" id="MobiDB-lite"/>
    </source>
</evidence>
<keyword evidence="3" id="KW-1185">Reference proteome</keyword>
<accession>A0A5C5W732</accession>
<protein>
    <submittedName>
        <fullName evidence="2">Uncharacterized protein</fullName>
    </submittedName>
</protein>
<name>A0A5C5W732_9BACT</name>
<feature type="compositionally biased region" description="Acidic residues" evidence="1">
    <location>
        <begin position="147"/>
        <end position="174"/>
    </location>
</feature>
<evidence type="ECO:0000313" key="2">
    <source>
        <dbReference type="EMBL" id="TWT46500.1"/>
    </source>
</evidence>
<comment type="caution">
    <text evidence="2">The sequence shown here is derived from an EMBL/GenBank/DDBJ whole genome shotgun (WGS) entry which is preliminary data.</text>
</comment>
<proteinExistence type="predicted"/>
<dbReference type="AlphaFoldDB" id="A0A5C5W732"/>
<organism evidence="2 3">
    <name type="scientific">Botrimarina hoheduenensis</name>
    <dbReference type="NCBI Taxonomy" id="2528000"/>
    <lineage>
        <taxon>Bacteria</taxon>
        <taxon>Pseudomonadati</taxon>
        <taxon>Planctomycetota</taxon>
        <taxon>Planctomycetia</taxon>
        <taxon>Pirellulales</taxon>
        <taxon>Lacipirellulaceae</taxon>
        <taxon>Botrimarina</taxon>
    </lineage>
</organism>
<dbReference type="OrthoDB" id="282126at2"/>
<dbReference type="Proteomes" id="UP000318995">
    <property type="component" value="Unassembled WGS sequence"/>
</dbReference>
<reference evidence="2 3" key="1">
    <citation type="submission" date="2019-02" db="EMBL/GenBank/DDBJ databases">
        <title>Deep-cultivation of Planctomycetes and their phenomic and genomic characterization uncovers novel biology.</title>
        <authorList>
            <person name="Wiegand S."/>
            <person name="Jogler M."/>
            <person name="Boedeker C."/>
            <person name="Pinto D."/>
            <person name="Vollmers J."/>
            <person name="Rivas-Marin E."/>
            <person name="Kohn T."/>
            <person name="Peeters S.H."/>
            <person name="Heuer A."/>
            <person name="Rast P."/>
            <person name="Oberbeckmann S."/>
            <person name="Bunk B."/>
            <person name="Jeske O."/>
            <person name="Meyerdierks A."/>
            <person name="Storesund J.E."/>
            <person name="Kallscheuer N."/>
            <person name="Luecker S."/>
            <person name="Lage O.M."/>
            <person name="Pohl T."/>
            <person name="Merkel B.J."/>
            <person name="Hornburger P."/>
            <person name="Mueller R.-W."/>
            <person name="Bruemmer F."/>
            <person name="Labrenz M."/>
            <person name="Spormann A.M."/>
            <person name="Op Den Camp H."/>
            <person name="Overmann J."/>
            <person name="Amann R."/>
            <person name="Jetten M.S.M."/>
            <person name="Mascher T."/>
            <person name="Medema M.H."/>
            <person name="Devos D.P."/>
            <person name="Kaster A.-K."/>
            <person name="Ovreas L."/>
            <person name="Rohde M."/>
            <person name="Galperin M.Y."/>
            <person name="Jogler C."/>
        </authorList>
    </citation>
    <scope>NUCLEOTIDE SEQUENCE [LARGE SCALE GENOMIC DNA]</scope>
    <source>
        <strain evidence="2 3">Pla111</strain>
    </source>
</reference>